<reference evidence="1 2" key="1">
    <citation type="journal article" date="2008" name="PLoS Genet.">
        <title>Complete genome sequence of the complex carbohydrate-degrading marine bacterium, Saccharophagus degradans strain 2-40 T.</title>
        <authorList>
            <person name="Weiner R.M."/>
            <person name="Taylor L.E.II."/>
            <person name="Henrissat B."/>
            <person name="Hauser L."/>
            <person name="Land M."/>
            <person name="Coutinho P.M."/>
            <person name="Rancurel C."/>
            <person name="Saunders E.H."/>
            <person name="Longmire A.G."/>
            <person name="Zhang H."/>
            <person name="Bayer E.A."/>
            <person name="Gilbert H.J."/>
            <person name="Larimer F."/>
            <person name="Zhulin I.B."/>
            <person name="Ekborg N.A."/>
            <person name="Lamed R."/>
            <person name="Richardson P.M."/>
            <person name="Borovok I."/>
            <person name="Hutcheson S."/>
        </authorList>
    </citation>
    <scope>NUCLEOTIDE SEQUENCE [LARGE SCALE GENOMIC DNA]</scope>
    <source>
        <strain evidence="2">2-40 / ATCC 43961 / DSM 17024</strain>
    </source>
</reference>
<dbReference type="KEGG" id="sde:Sde_2386"/>
<gene>
    <name evidence="1" type="ordered locus">Sde_2386</name>
</gene>
<dbReference type="AlphaFoldDB" id="Q21I33"/>
<sequence length="295" mass="32885">MLMACKHLLKVAAVIGLVLGGYVPAGVAATEAVRISFGGHPLDEYAVGLMELAFSEIDMPIELNIAKRSATQGRLKLEVMKGKYDIMWAASTPVDEADMLPIRIPMLKGLLGYRVLIIHAGDQQRFNEVATLDDLKAFSMGQALDWADTGVLKANGFEVVTSSNYPSLFDMLVARRFDAFPRGIMEPWGELAARDLPSLKVEDSLVLVYPMPFYFFVKKDNLVLAKLVELGLEKSLASGSFDRYFTHHLHAEFKLDPAILEGRKHIYLTNPNLTPQTPLARKELWFVTDTLWKGE</sequence>
<dbReference type="SUPFAM" id="SSF53850">
    <property type="entry name" value="Periplasmic binding protein-like II"/>
    <property type="match status" value="1"/>
</dbReference>
<protein>
    <recommendedName>
        <fullName evidence="3">Solute-binding protein family 3/N-terminal domain-containing protein</fullName>
    </recommendedName>
</protein>
<dbReference type="eggNOG" id="COG0834">
    <property type="taxonomic scope" value="Bacteria"/>
</dbReference>
<organism evidence="1 2">
    <name type="scientific">Saccharophagus degradans (strain 2-40 / ATCC 43961 / DSM 17024)</name>
    <dbReference type="NCBI Taxonomy" id="203122"/>
    <lineage>
        <taxon>Bacteria</taxon>
        <taxon>Pseudomonadati</taxon>
        <taxon>Pseudomonadota</taxon>
        <taxon>Gammaproteobacteria</taxon>
        <taxon>Cellvibrionales</taxon>
        <taxon>Cellvibrionaceae</taxon>
        <taxon>Saccharophagus</taxon>
    </lineage>
</organism>
<dbReference type="EMBL" id="CP000282">
    <property type="protein sequence ID" value="ABD81646.1"/>
    <property type="molecule type" value="Genomic_DNA"/>
</dbReference>
<proteinExistence type="predicted"/>
<dbReference type="Gene3D" id="3.40.190.10">
    <property type="entry name" value="Periplasmic binding protein-like II"/>
    <property type="match status" value="2"/>
</dbReference>
<evidence type="ECO:0008006" key="3">
    <source>
        <dbReference type="Google" id="ProtNLM"/>
    </source>
</evidence>
<evidence type="ECO:0000313" key="2">
    <source>
        <dbReference type="Proteomes" id="UP000001947"/>
    </source>
</evidence>
<dbReference type="HOGENOM" id="CLU_066015_1_0_6"/>
<evidence type="ECO:0000313" key="1">
    <source>
        <dbReference type="EMBL" id="ABD81646.1"/>
    </source>
</evidence>
<keyword evidence="2" id="KW-1185">Reference proteome</keyword>
<accession>Q21I33</accession>
<dbReference type="STRING" id="203122.Sde_2386"/>
<dbReference type="Proteomes" id="UP000001947">
    <property type="component" value="Chromosome"/>
</dbReference>
<name>Q21I33_SACD2</name>